<evidence type="ECO:0000256" key="7">
    <source>
        <dbReference type="ARBA" id="ARBA00023136"/>
    </source>
</evidence>
<keyword evidence="6" id="KW-0446">Lipid-binding</keyword>
<evidence type="ECO:0000256" key="3">
    <source>
        <dbReference type="ARBA" id="ARBA00022448"/>
    </source>
</evidence>
<dbReference type="OrthoDB" id="1854502at2759"/>
<dbReference type="InterPro" id="IPR037239">
    <property type="entry name" value="OSBP_sf"/>
</dbReference>
<keyword evidence="5 9" id="KW-0445">Lipid transport</keyword>
<dbReference type="GO" id="GO:0006869">
    <property type="term" value="P:lipid transport"/>
    <property type="evidence" value="ECO:0007669"/>
    <property type="project" value="UniProtKB-KW"/>
</dbReference>
<gene>
    <name evidence="12" type="ORF">EB796_023788</name>
</gene>
<evidence type="ECO:0000256" key="8">
    <source>
        <dbReference type="RuleBase" id="RU003844"/>
    </source>
</evidence>
<dbReference type="Proteomes" id="UP000593567">
    <property type="component" value="Unassembled WGS sequence"/>
</dbReference>
<organism evidence="12 13">
    <name type="scientific">Bugula neritina</name>
    <name type="common">Brown bryozoan</name>
    <name type="synonym">Sertularia neritina</name>
    <dbReference type="NCBI Taxonomy" id="10212"/>
    <lineage>
        <taxon>Eukaryota</taxon>
        <taxon>Metazoa</taxon>
        <taxon>Spiralia</taxon>
        <taxon>Lophotrochozoa</taxon>
        <taxon>Bryozoa</taxon>
        <taxon>Gymnolaemata</taxon>
        <taxon>Cheilostomatida</taxon>
        <taxon>Flustrina</taxon>
        <taxon>Buguloidea</taxon>
        <taxon>Bugulidae</taxon>
        <taxon>Bugula</taxon>
    </lineage>
</organism>
<evidence type="ECO:0000256" key="1">
    <source>
        <dbReference type="ARBA" id="ARBA00004170"/>
    </source>
</evidence>
<evidence type="ECO:0000256" key="2">
    <source>
        <dbReference type="ARBA" id="ARBA00008842"/>
    </source>
</evidence>
<dbReference type="AlphaFoldDB" id="A0A7J7IVH9"/>
<dbReference type="EMBL" id="VXIV02003351">
    <property type="protein sequence ID" value="KAF6017923.1"/>
    <property type="molecule type" value="Genomic_DNA"/>
</dbReference>
<feature type="coiled-coil region" evidence="10">
    <location>
        <begin position="529"/>
        <end position="562"/>
    </location>
</feature>
<feature type="region of interest" description="Disordered" evidence="11">
    <location>
        <begin position="117"/>
        <end position="147"/>
    </location>
</feature>
<proteinExistence type="inferred from homology"/>
<dbReference type="PROSITE" id="PS01013">
    <property type="entry name" value="OSBP"/>
    <property type="match status" value="1"/>
</dbReference>
<keyword evidence="10" id="KW-0175">Coiled coil</keyword>
<dbReference type="InterPro" id="IPR018494">
    <property type="entry name" value="Oxysterol-bd_CS"/>
</dbReference>
<evidence type="ECO:0000256" key="11">
    <source>
        <dbReference type="SAM" id="MobiDB-lite"/>
    </source>
</evidence>
<dbReference type="GO" id="GO:0097038">
    <property type="term" value="C:perinuclear endoplasmic reticulum"/>
    <property type="evidence" value="ECO:0007669"/>
    <property type="project" value="TreeGrafter"/>
</dbReference>
<evidence type="ECO:0000256" key="9">
    <source>
        <dbReference type="RuleBase" id="RU003845"/>
    </source>
</evidence>
<name>A0A7J7IVH9_BUGNE</name>
<dbReference type="PANTHER" id="PTHR10972">
    <property type="entry name" value="OXYSTEROL-BINDING PROTEIN-RELATED"/>
    <property type="match status" value="1"/>
</dbReference>
<dbReference type="Gene3D" id="2.40.160.120">
    <property type="match status" value="1"/>
</dbReference>
<evidence type="ECO:0000313" key="13">
    <source>
        <dbReference type="Proteomes" id="UP000593567"/>
    </source>
</evidence>
<evidence type="ECO:0000256" key="6">
    <source>
        <dbReference type="ARBA" id="ARBA00023121"/>
    </source>
</evidence>
<reference evidence="12" key="1">
    <citation type="submission" date="2020-06" db="EMBL/GenBank/DDBJ databases">
        <title>Draft genome of Bugula neritina, a colonial animal packing powerful symbionts and potential medicines.</title>
        <authorList>
            <person name="Rayko M."/>
        </authorList>
    </citation>
    <scope>NUCLEOTIDE SEQUENCE [LARGE SCALE GENOMIC DNA]</scope>
    <source>
        <strain evidence="12">Kwan_BN1</strain>
    </source>
</reference>
<evidence type="ECO:0000256" key="4">
    <source>
        <dbReference type="ARBA" id="ARBA00022553"/>
    </source>
</evidence>
<dbReference type="GO" id="GO:0032934">
    <property type="term" value="F:sterol binding"/>
    <property type="evidence" value="ECO:0007669"/>
    <property type="project" value="TreeGrafter"/>
</dbReference>
<keyword evidence="13" id="KW-1185">Reference proteome</keyword>
<accession>A0A7J7IVH9</accession>
<dbReference type="GO" id="GO:0005886">
    <property type="term" value="C:plasma membrane"/>
    <property type="evidence" value="ECO:0007669"/>
    <property type="project" value="TreeGrafter"/>
</dbReference>
<feature type="compositionally biased region" description="Polar residues" evidence="11">
    <location>
        <begin position="128"/>
        <end position="142"/>
    </location>
</feature>
<comment type="subcellular location">
    <subcellularLocation>
        <location evidence="1">Membrane</location>
        <topology evidence="1">Peripheral membrane protein</topology>
    </subcellularLocation>
</comment>
<feature type="region of interest" description="Disordered" evidence="11">
    <location>
        <begin position="171"/>
        <end position="211"/>
    </location>
</feature>
<dbReference type="Pfam" id="PF01237">
    <property type="entry name" value="Oxysterol_BP"/>
    <property type="match status" value="1"/>
</dbReference>
<evidence type="ECO:0000256" key="5">
    <source>
        <dbReference type="ARBA" id="ARBA00023055"/>
    </source>
</evidence>
<feature type="compositionally biased region" description="Polar residues" evidence="11">
    <location>
        <begin position="171"/>
        <end position="200"/>
    </location>
</feature>
<protein>
    <recommendedName>
        <fullName evidence="9">Oxysterol-binding protein</fullName>
    </recommendedName>
</protein>
<dbReference type="SUPFAM" id="SSF144000">
    <property type="entry name" value="Oxysterol-binding protein-like"/>
    <property type="match status" value="1"/>
</dbReference>
<dbReference type="InterPro" id="IPR000648">
    <property type="entry name" value="Oxysterol-bd"/>
</dbReference>
<keyword evidence="3 9" id="KW-0813">Transport</keyword>
<dbReference type="GO" id="GO:0005829">
    <property type="term" value="C:cytosol"/>
    <property type="evidence" value="ECO:0007669"/>
    <property type="project" value="TreeGrafter"/>
</dbReference>
<dbReference type="FunFam" id="2.40.160.120:FF:000003">
    <property type="entry name" value="Oxysterol-binding protein"/>
    <property type="match status" value="1"/>
</dbReference>
<comment type="similarity">
    <text evidence="2 8">Belongs to the OSBP family.</text>
</comment>
<evidence type="ECO:0000313" key="12">
    <source>
        <dbReference type="EMBL" id="KAF6017923.1"/>
    </source>
</evidence>
<sequence length="607" mass="69106">MVDGDKADDLLMTSTFDPREIEASIKTLSSKIEDLTTCNTLIVNHGTQLQRSLAELDQIQSAEEATSKMKAINEQTTLFRITVSAMINACKDHLDFVTSQHQIYGGRFSQAAQLSGTQARSLVKSPDTESNNHQIPRSTASSSDEEDVFEDAADQFTVVVSSNIGSDINVSSNNHLKLPSQDKSQGSETPNDYINHMSNESTKHAKRVRRRTIPERPKYGLTNLWGLLKNCVGKDLTKIPMPVMLNEPLSFLQRFSEDFEYSYCLDNAAKCDQWEQMCWVAVFAISSYCYTSTRKSCKPFNPLLGETFEFDRRDDLGWRICSEQVSHHPPTCASHVTGNAGWAIDQETTLTSKFRGKYLQIDPISIVHCKFDGSGHHYTWGKVTTTVHNIIVGRLWVDNHGDIDIVNHKTGDKCHLKFSAYSYFSKDIPRKVTGVVTDKQGTARWVLRGTWDSQMEAAKVLGTSQHGSKPVFETGEYKVIWEKKPPPPHLDKCYNMIQLSVEMNEPEDGVAPTDSRHRPDQRLMENTLWDEANKEKLRLEEKQRELRRLREKKAELAAAEGKSFPEYQPAWFKKTKDPITGNLIHMFTHEYWECKDKQDFSRCPDIF</sequence>
<evidence type="ECO:0000256" key="10">
    <source>
        <dbReference type="SAM" id="Coils"/>
    </source>
</evidence>
<keyword evidence="7" id="KW-0472">Membrane</keyword>
<comment type="caution">
    <text evidence="12">The sequence shown here is derived from an EMBL/GenBank/DDBJ whole genome shotgun (WGS) entry which is preliminary data.</text>
</comment>
<dbReference type="PANTHER" id="PTHR10972:SF205">
    <property type="entry name" value="OXYSTEROL-BINDING PROTEIN 1"/>
    <property type="match status" value="1"/>
</dbReference>
<keyword evidence="4" id="KW-0597">Phosphoprotein</keyword>